<dbReference type="InterPro" id="IPR023198">
    <property type="entry name" value="PGP-like_dom2"/>
</dbReference>
<evidence type="ECO:0000313" key="3">
    <source>
        <dbReference type="Proteomes" id="UP000324104"/>
    </source>
</evidence>
<protein>
    <submittedName>
        <fullName evidence="2">HAD family hydrolase</fullName>
    </submittedName>
</protein>
<dbReference type="PANTHER" id="PTHR43434:SF1">
    <property type="entry name" value="PHOSPHOGLYCOLATE PHOSPHATASE"/>
    <property type="match status" value="1"/>
</dbReference>
<proteinExistence type="inferred from homology"/>
<dbReference type="Pfam" id="PF13419">
    <property type="entry name" value="HAD_2"/>
    <property type="match status" value="1"/>
</dbReference>
<dbReference type="InterPro" id="IPR036412">
    <property type="entry name" value="HAD-like_sf"/>
</dbReference>
<dbReference type="PANTHER" id="PTHR43434">
    <property type="entry name" value="PHOSPHOGLYCOLATE PHOSPHATASE"/>
    <property type="match status" value="1"/>
</dbReference>
<dbReference type="SFLD" id="SFLDG01129">
    <property type="entry name" value="C1.5:_HAD__Beta-PGM__Phosphata"/>
    <property type="match status" value="1"/>
</dbReference>
<dbReference type="GO" id="GO:0006281">
    <property type="term" value="P:DNA repair"/>
    <property type="evidence" value="ECO:0007669"/>
    <property type="project" value="TreeGrafter"/>
</dbReference>
<name>A0A5D5AJ16_9EURY</name>
<dbReference type="InterPro" id="IPR041492">
    <property type="entry name" value="HAD_2"/>
</dbReference>
<dbReference type="NCBIfam" id="TIGR01549">
    <property type="entry name" value="HAD-SF-IA-v1"/>
    <property type="match status" value="1"/>
</dbReference>
<dbReference type="Gene3D" id="1.10.150.240">
    <property type="entry name" value="Putative phosphatase, domain 2"/>
    <property type="match status" value="1"/>
</dbReference>
<organism evidence="2 3">
    <name type="scientific">Natrialba swarupiae</name>
    <dbReference type="NCBI Taxonomy" id="2448032"/>
    <lineage>
        <taxon>Archaea</taxon>
        <taxon>Methanobacteriati</taxon>
        <taxon>Methanobacteriota</taxon>
        <taxon>Stenosarchaea group</taxon>
        <taxon>Halobacteria</taxon>
        <taxon>Halobacteriales</taxon>
        <taxon>Natrialbaceae</taxon>
        <taxon>Natrialba</taxon>
    </lineage>
</organism>
<dbReference type="Proteomes" id="UP000324104">
    <property type="component" value="Unassembled WGS sequence"/>
</dbReference>
<comment type="similarity">
    <text evidence="1">Belongs to the HAD-like hydrolase superfamily.</text>
</comment>
<accession>A0A5D5AJ16</accession>
<reference evidence="2 3" key="1">
    <citation type="submission" date="2019-08" db="EMBL/GenBank/DDBJ databases">
        <title>Archaea genome.</title>
        <authorList>
            <person name="Kajale S."/>
            <person name="Shouche Y."/>
            <person name="Deshpande N."/>
            <person name="Sharma A."/>
        </authorList>
    </citation>
    <scope>NUCLEOTIDE SEQUENCE [LARGE SCALE GENOMIC DNA]</scope>
    <source>
        <strain evidence="2 3">ESP3B_9</strain>
    </source>
</reference>
<dbReference type="InterPro" id="IPR050155">
    <property type="entry name" value="HAD-like_hydrolase_sf"/>
</dbReference>
<dbReference type="GO" id="GO:0008967">
    <property type="term" value="F:phosphoglycolate phosphatase activity"/>
    <property type="evidence" value="ECO:0007669"/>
    <property type="project" value="TreeGrafter"/>
</dbReference>
<dbReference type="SFLD" id="SFLDS00003">
    <property type="entry name" value="Haloacid_Dehalogenase"/>
    <property type="match status" value="1"/>
</dbReference>
<dbReference type="InterPro" id="IPR023214">
    <property type="entry name" value="HAD_sf"/>
</dbReference>
<dbReference type="EMBL" id="VTAW01000029">
    <property type="protein sequence ID" value="TYT60807.1"/>
    <property type="molecule type" value="Genomic_DNA"/>
</dbReference>
<keyword evidence="3" id="KW-1185">Reference proteome</keyword>
<evidence type="ECO:0000256" key="1">
    <source>
        <dbReference type="ARBA" id="ARBA00007958"/>
    </source>
</evidence>
<dbReference type="AlphaFoldDB" id="A0A5D5AJ16"/>
<dbReference type="RefSeq" id="WP_149082653.1">
    <property type="nucleotide sequence ID" value="NZ_VTAW01000029.1"/>
</dbReference>
<dbReference type="SUPFAM" id="SSF56784">
    <property type="entry name" value="HAD-like"/>
    <property type="match status" value="1"/>
</dbReference>
<sequence length="218" mass="24200">MAASYDAVVFDNDGVLTTPTDRDVLLEAIHDAFESVGVSNPSDEEIRTLLGPDRSSLRRVADHHGIDAAALWRARERAAIDAQRAEIEAGRKRVYEDVTALESLPVPTGIVSNNQHETIENILDNCALEPIEVWYGREPTIEGIARKKPTPYYLELAIEDLGARNPLYVGDSRVDVVAADAAGIDAAFVRRDHRLEYDLTDHEPRYEIDSLEALPELV</sequence>
<keyword evidence="2" id="KW-0378">Hydrolase</keyword>
<dbReference type="InterPro" id="IPR006439">
    <property type="entry name" value="HAD-SF_hydro_IA"/>
</dbReference>
<dbReference type="Gene3D" id="3.40.50.1000">
    <property type="entry name" value="HAD superfamily/HAD-like"/>
    <property type="match status" value="1"/>
</dbReference>
<evidence type="ECO:0000313" key="2">
    <source>
        <dbReference type="EMBL" id="TYT60807.1"/>
    </source>
</evidence>
<comment type="caution">
    <text evidence="2">The sequence shown here is derived from an EMBL/GenBank/DDBJ whole genome shotgun (WGS) entry which is preliminary data.</text>
</comment>
<gene>
    <name evidence="2" type="ORF">FYC77_16795</name>
</gene>